<protein>
    <submittedName>
        <fullName evidence="1">Uncharacterized protein</fullName>
    </submittedName>
</protein>
<accession>A0A660L8K1</accession>
<evidence type="ECO:0000313" key="1">
    <source>
        <dbReference type="EMBL" id="RKQ88243.1"/>
    </source>
</evidence>
<comment type="caution">
    <text evidence="1">The sequence shown here is derived from an EMBL/GenBank/DDBJ whole genome shotgun (WGS) entry which is preliminary data.</text>
</comment>
<organism evidence="1 2">
    <name type="scientific">Solirubrobacter pauli</name>
    <dbReference type="NCBI Taxonomy" id="166793"/>
    <lineage>
        <taxon>Bacteria</taxon>
        <taxon>Bacillati</taxon>
        <taxon>Actinomycetota</taxon>
        <taxon>Thermoleophilia</taxon>
        <taxon>Solirubrobacterales</taxon>
        <taxon>Solirubrobacteraceae</taxon>
        <taxon>Solirubrobacter</taxon>
    </lineage>
</organism>
<dbReference type="EMBL" id="RBIL01000002">
    <property type="protein sequence ID" value="RKQ88243.1"/>
    <property type="molecule type" value="Genomic_DNA"/>
</dbReference>
<dbReference type="SUPFAM" id="SSF50998">
    <property type="entry name" value="Quinoprotein alcohol dehydrogenase-like"/>
    <property type="match status" value="1"/>
</dbReference>
<reference evidence="1 2" key="1">
    <citation type="submission" date="2018-10" db="EMBL/GenBank/DDBJ databases">
        <title>Genomic Encyclopedia of Archaeal and Bacterial Type Strains, Phase II (KMG-II): from individual species to whole genera.</title>
        <authorList>
            <person name="Goeker M."/>
        </authorList>
    </citation>
    <scope>NUCLEOTIDE SEQUENCE [LARGE SCALE GENOMIC DNA]</scope>
    <source>
        <strain evidence="1 2">DSM 14954</strain>
    </source>
</reference>
<evidence type="ECO:0000313" key="2">
    <source>
        <dbReference type="Proteomes" id="UP000278962"/>
    </source>
</evidence>
<dbReference type="AlphaFoldDB" id="A0A660L8K1"/>
<dbReference type="Proteomes" id="UP000278962">
    <property type="component" value="Unassembled WGS sequence"/>
</dbReference>
<sequence length="127" mass="13845">MFIKAVPVVITGATADGTIVFVDLQDGELVECVQPLEGPSVVRPLDNYAEIAVDGDHSALLQERSDHALVTFRCRERHEPVGAAEFPSTRSAYFRAYGDVATAYTEDGRIIAMDLRTHAVLANLKTL</sequence>
<keyword evidence="2" id="KW-1185">Reference proteome</keyword>
<name>A0A660L8K1_9ACTN</name>
<proteinExistence type="predicted"/>
<dbReference type="InterPro" id="IPR011047">
    <property type="entry name" value="Quinoprotein_ADH-like_sf"/>
</dbReference>
<gene>
    <name evidence="1" type="ORF">C8N24_6285</name>
</gene>